<feature type="compositionally biased region" description="Low complexity" evidence="1">
    <location>
        <begin position="543"/>
        <end position="552"/>
    </location>
</feature>
<protein>
    <submittedName>
        <fullName evidence="2">Piso0_004863 protein</fullName>
    </submittedName>
</protein>
<dbReference type="eggNOG" id="ENOG502RQGT">
    <property type="taxonomic scope" value="Eukaryota"/>
</dbReference>
<feature type="region of interest" description="Disordered" evidence="1">
    <location>
        <begin position="391"/>
        <end position="412"/>
    </location>
</feature>
<name>G8Y3L2_PICSO</name>
<reference evidence="2 3" key="1">
    <citation type="journal article" date="2012" name="G3 (Bethesda)">
        <title>Pichia sorbitophila, an interspecies yeast hybrid reveals early steps of genome resolution following polyploidization.</title>
        <authorList>
            <person name="Leh Louis V."/>
            <person name="Despons L."/>
            <person name="Friedrich A."/>
            <person name="Martin T."/>
            <person name="Durrens P."/>
            <person name="Casaregola S."/>
            <person name="Neuveglise C."/>
            <person name="Fairhead C."/>
            <person name="Marck C."/>
            <person name="Cruz J.A."/>
            <person name="Straub M.L."/>
            <person name="Kugler V."/>
            <person name="Sacerdot C."/>
            <person name="Uzunov Z."/>
            <person name="Thierry A."/>
            <person name="Weiss S."/>
            <person name="Bleykasten C."/>
            <person name="De Montigny J."/>
            <person name="Jacques N."/>
            <person name="Jung P."/>
            <person name="Lemaire M."/>
            <person name="Mallet S."/>
            <person name="Morel G."/>
            <person name="Richard G.F."/>
            <person name="Sarkar A."/>
            <person name="Savel G."/>
            <person name="Schacherer J."/>
            <person name="Seret M.L."/>
            <person name="Talla E."/>
            <person name="Samson G."/>
            <person name="Jubin C."/>
            <person name="Poulain J."/>
            <person name="Vacherie B."/>
            <person name="Barbe V."/>
            <person name="Pelletier E."/>
            <person name="Sherman D.J."/>
            <person name="Westhof E."/>
            <person name="Weissenbach J."/>
            <person name="Baret P.V."/>
            <person name="Wincker P."/>
            <person name="Gaillardin C."/>
            <person name="Dujon B."/>
            <person name="Souciet J.L."/>
        </authorList>
    </citation>
    <scope>NUCLEOTIDE SEQUENCE [LARGE SCALE GENOMIC DNA]</scope>
    <source>
        <strain evidence="3">ATCC MYA-4447 / BCRC 22081 / CBS 7064 / NBRC 10061 / NRRL Y-12695</strain>
    </source>
</reference>
<accession>G8Y3L2</accession>
<gene>
    <name evidence="2" type="primary">Piso0_004863</name>
    <name evidence="2" type="ORF">GNLVRS01_PISO0M02652g</name>
</gene>
<dbReference type="Proteomes" id="UP000005222">
    <property type="component" value="Chromosome M"/>
</dbReference>
<proteinExistence type="predicted"/>
<dbReference type="AlphaFoldDB" id="G8Y3L2"/>
<dbReference type="OMA" id="HAGRTEN"/>
<feature type="region of interest" description="Disordered" evidence="1">
    <location>
        <begin position="523"/>
        <end position="552"/>
    </location>
</feature>
<keyword evidence="3" id="KW-1185">Reference proteome</keyword>
<evidence type="ECO:0000256" key="1">
    <source>
        <dbReference type="SAM" id="MobiDB-lite"/>
    </source>
</evidence>
<evidence type="ECO:0000313" key="3">
    <source>
        <dbReference type="Proteomes" id="UP000005222"/>
    </source>
</evidence>
<feature type="compositionally biased region" description="Polar residues" evidence="1">
    <location>
        <begin position="478"/>
        <end position="498"/>
    </location>
</feature>
<organism evidence="2 3">
    <name type="scientific">Pichia sorbitophila (strain ATCC MYA-4447 / BCRC 22081 / CBS 7064 / NBRC 10061 / NRRL Y-12695)</name>
    <name type="common">Hybrid yeast</name>
    <dbReference type="NCBI Taxonomy" id="559304"/>
    <lineage>
        <taxon>Eukaryota</taxon>
        <taxon>Fungi</taxon>
        <taxon>Dikarya</taxon>
        <taxon>Ascomycota</taxon>
        <taxon>Saccharomycotina</taxon>
        <taxon>Pichiomycetes</taxon>
        <taxon>Debaryomycetaceae</taxon>
        <taxon>Millerozyma</taxon>
    </lineage>
</organism>
<evidence type="ECO:0000313" key="2">
    <source>
        <dbReference type="EMBL" id="CCE85280.1"/>
    </source>
</evidence>
<feature type="region of interest" description="Disordered" evidence="1">
    <location>
        <begin position="478"/>
        <end position="505"/>
    </location>
</feature>
<feature type="compositionally biased region" description="Basic residues" evidence="1">
    <location>
        <begin position="523"/>
        <end position="536"/>
    </location>
</feature>
<feature type="compositionally biased region" description="Polar residues" evidence="1">
    <location>
        <begin position="738"/>
        <end position="756"/>
    </location>
</feature>
<sequence length="837" mass="95303">MDKSDEVMGCLRGFKGDILKRKVVSDEVYEHLQQLFVKEEKPLFTPNSKSKVSESVENVYDIIFDEKEIVYNAKNALSLAVIILNPEIQELRLKTNHVWMLAQLCLHPTQSEDSSEGSNPPLSLDNRIVTYLLHSSTVNQSCGWVACLFFSSLIKTSRCEFNPWYIDSSFYHDFSRLIERNDNFTVVNMLVGFLNSIMERNLNDQSINNFANYIAELLPSQFPITFMGDYEIVRYYNSCGNNFKNLYQVESISCLIRQINKSFDKGDIILLQLIQKTMIMWISNNGVLDPFFFNLDNLKSYHELACGKIKLVFKHKDEFWQKYSVLSAKLMHGDIVLELKLKNISMKEVFINTLDELNAKPMKVYVAYYNDEYYGSAKNGDLQEKKHHLANHDSSHVDEDNNSQQIIAPRKRRKINAPNHRLRVIESSQVLEPTTGYSSPRNNNLSALSLGNGTHISQQDIEIDFNKSTVRNRKNTCVQSQGNDFHNDSSESLAANTNNKKKESMRDITLLSPRNMAEQLQKASKKYGRKQKRPHKKDMWEFSSSTPSSPRDSICVASAVKSPDATLVSKSFVPDSQASPTPLRNGLTTESNRKIKAADKIVSSQRKEIVPPEVPVTPQRRAIKLRHFSDQTPVQTKGSGGKTVSSHNYNCYIFSGRDSPNQENAQRNLLIGRKMDLPESNDQLYDAGHTANSDHPISNKSTYRTVSAISATSDVSDANIRGSATADRSVESDMTDMSGVNETTAKTSFLRYQSPQKHAGRTENPYDQIYEGLNNMTANIIERIKAFEADIVSRQRQLYDELEKNFNDVAKNHLANLDRFNDYIRKRNNELFSFNGS</sequence>
<feature type="region of interest" description="Disordered" evidence="1">
    <location>
        <begin position="722"/>
        <end position="763"/>
    </location>
</feature>
<dbReference type="EMBL" id="FO082047">
    <property type="protein sequence ID" value="CCE85280.1"/>
    <property type="molecule type" value="Genomic_DNA"/>
</dbReference>
<dbReference type="HOGENOM" id="CLU_372551_0_0_1"/>
<dbReference type="OrthoDB" id="4024918at2759"/>
<dbReference type="InParanoid" id="G8Y3L2"/>